<feature type="compositionally biased region" description="Acidic residues" evidence="4">
    <location>
        <begin position="389"/>
        <end position="403"/>
    </location>
</feature>
<evidence type="ECO:0000313" key="7">
    <source>
        <dbReference type="Proteomes" id="UP000233100"/>
    </source>
</evidence>
<accession>A0A2K5U497</accession>
<evidence type="ECO:0000313" key="6">
    <source>
        <dbReference type="Ensembl" id="ENSMFAP00000007174.2"/>
    </source>
</evidence>
<dbReference type="STRING" id="9541.ENSMFAP00000007174"/>
<dbReference type="SMART" id="SM00274">
    <property type="entry name" value="FOLN"/>
    <property type="match status" value="1"/>
</dbReference>
<feature type="region of interest" description="Disordered" evidence="4">
    <location>
        <begin position="1"/>
        <end position="128"/>
    </location>
</feature>
<protein>
    <recommendedName>
        <fullName evidence="5">Kazal-like domain-containing protein</fullName>
    </recommendedName>
</protein>
<keyword evidence="2" id="KW-1015">Disulfide bond</keyword>
<evidence type="ECO:0000256" key="4">
    <source>
        <dbReference type="SAM" id="MobiDB-lite"/>
    </source>
</evidence>
<dbReference type="PROSITE" id="PS51465">
    <property type="entry name" value="KAZAL_2"/>
    <property type="match status" value="2"/>
</dbReference>
<dbReference type="SUPFAM" id="SSF100895">
    <property type="entry name" value="Kazal-type serine protease inhibitors"/>
    <property type="match status" value="2"/>
</dbReference>
<evidence type="ECO:0000256" key="1">
    <source>
        <dbReference type="ARBA" id="ARBA00022729"/>
    </source>
</evidence>
<dbReference type="Proteomes" id="UP000233100">
    <property type="component" value="Chromosome 19"/>
</dbReference>
<dbReference type="Ensembl" id="ENSMFAT00000025863.2">
    <property type="protein sequence ID" value="ENSMFAP00000007174.2"/>
    <property type="gene ID" value="ENSMFAG00000039093.2"/>
</dbReference>
<evidence type="ECO:0000256" key="2">
    <source>
        <dbReference type="ARBA" id="ARBA00023157"/>
    </source>
</evidence>
<dbReference type="Gene3D" id="3.30.60.30">
    <property type="match status" value="2"/>
</dbReference>
<feature type="domain" description="Kazal-like" evidence="5">
    <location>
        <begin position="261"/>
        <end position="309"/>
    </location>
</feature>
<feature type="region of interest" description="Disordered" evidence="4">
    <location>
        <begin position="382"/>
        <end position="403"/>
    </location>
</feature>
<feature type="compositionally biased region" description="Polar residues" evidence="4">
    <location>
        <begin position="55"/>
        <end position="66"/>
    </location>
</feature>
<organism evidence="6 7">
    <name type="scientific">Macaca fascicularis</name>
    <name type="common">Crab-eating macaque</name>
    <name type="synonym">Cynomolgus monkey</name>
    <dbReference type="NCBI Taxonomy" id="9541"/>
    <lineage>
        <taxon>Eukaryota</taxon>
        <taxon>Metazoa</taxon>
        <taxon>Chordata</taxon>
        <taxon>Craniata</taxon>
        <taxon>Vertebrata</taxon>
        <taxon>Euteleostomi</taxon>
        <taxon>Mammalia</taxon>
        <taxon>Eutheria</taxon>
        <taxon>Euarchontoglires</taxon>
        <taxon>Primates</taxon>
        <taxon>Haplorrhini</taxon>
        <taxon>Catarrhini</taxon>
        <taxon>Cercopithecidae</taxon>
        <taxon>Cercopithecinae</taxon>
        <taxon>Macaca</taxon>
    </lineage>
</organism>
<reference evidence="6" key="2">
    <citation type="submission" date="2025-08" db="UniProtKB">
        <authorList>
            <consortium name="Ensembl"/>
        </authorList>
    </citation>
    <scope>IDENTIFICATION</scope>
</reference>
<dbReference type="FunFam" id="3.30.60.30:FF:000025">
    <property type="entry name" value="Follistatin-related protein 3"/>
    <property type="match status" value="1"/>
</dbReference>
<keyword evidence="3" id="KW-0325">Glycoprotein</keyword>
<dbReference type="PANTHER" id="PTHR13866:SF14">
    <property type="entry name" value="BM-40"/>
    <property type="match status" value="1"/>
</dbReference>
<dbReference type="GO" id="GO:0005615">
    <property type="term" value="C:extracellular space"/>
    <property type="evidence" value="ECO:0007669"/>
    <property type="project" value="TreeGrafter"/>
</dbReference>
<name>A0A2K5U497_MACFA</name>
<dbReference type="Bgee" id="ENSMFAG00000039093">
    <property type="expression patterns" value="Expressed in lung and 11 other cell types or tissues"/>
</dbReference>
<dbReference type="AlphaFoldDB" id="A0A2K5U497"/>
<evidence type="ECO:0000259" key="5">
    <source>
        <dbReference type="PROSITE" id="PS51465"/>
    </source>
</evidence>
<keyword evidence="1" id="KW-0732">Signal</keyword>
<dbReference type="VEuPathDB" id="HostDB:ENSMFAG00000039093"/>
<dbReference type="InterPro" id="IPR003645">
    <property type="entry name" value="Fol_N"/>
</dbReference>
<dbReference type="PANTHER" id="PTHR13866">
    <property type="entry name" value="SPARC OSTEONECTIN"/>
    <property type="match status" value="1"/>
</dbReference>
<dbReference type="SMART" id="SM00280">
    <property type="entry name" value="KAZAL"/>
    <property type="match status" value="2"/>
</dbReference>
<evidence type="ECO:0000256" key="3">
    <source>
        <dbReference type="ARBA" id="ARBA00023180"/>
    </source>
</evidence>
<dbReference type="InterPro" id="IPR002350">
    <property type="entry name" value="Kazal_dom"/>
</dbReference>
<dbReference type="InterPro" id="IPR036058">
    <property type="entry name" value="Kazal_dom_sf"/>
</dbReference>
<dbReference type="CDD" id="cd00104">
    <property type="entry name" value="KAZAL_FS"/>
    <property type="match status" value="1"/>
</dbReference>
<feature type="domain" description="Kazal-like" evidence="5">
    <location>
        <begin position="333"/>
        <end position="385"/>
    </location>
</feature>
<reference evidence="6" key="3">
    <citation type="submission" date="2025-09" db="UniProtKB">
        <authorList>
            <consortium name="Ensembl"/>
        </authorList>
    </citation>
    <scope>IDENTIFICATION</scope>
</reference>
<proteinExistence type="predicted"/>
<dbReference type="GeneTree" id="ENSGT00940000161332"/>
<dbReference type="GO" id="GO:0050840">
    <property type="term" value="F:extracellular matrix binding"/>
    <property type="evidence" value="ECO:0007669"/>
    <property type="project" value="TreeGrafter"/>
</dbReference>
<dbReference type="GO" id="GO:0005518">
    <property type="term" value="F:collagen binding"/>
    <property type="evidence" value="ECO:0007669"/>
    <property type="project" value="TreeGrafter"/>
</dbReference>
<feature type="compositionally biased region" description="Pro residues" evidence="4">
    <location>
        <begin position="83"/>
        <end position="94"/>
    </location>
</feature>
<sequence length="403" mass="42824">MQITETGCRDPQTCSSWVPASSPPPLQLKIPTPTLTPGDRPSIHPKGCHHLEPTPRSQFRPGSSHISPDAFSGSGRGPGRAPQLPPQRPGPAPAHPARDTASPRHSRAAPRPVPRPARGPRDLYRERRPRARSRCRCRLCVRHASRGARATLASALGALAWAVGFVGSMGSGIPRPVVFVGSSRARRPPAAWCSGLTSPGPSAVPLATLTPPGPTSLTRGTRSTSLASWALSTAFPAKIRATAWSAARARRAACWGRPRCECAPDCSGLPARLQVCGSDGATYRDECELRAALPRPPDLRVMCRGRCRKSCERVVCPRPQSCVVDQTGSAHCVVCRAAPCPVPSSPGQELCGNNNVTYISSCHLRQATCFLGRSIGVRHAGSCAGTPEEPPDGESEEEEENFV</sequence>
<reference evidence="6 7" key="1">
    <citation type="submission" date="2013-03" db="EMBL/GenBank/DDBJ databases">
        <authorList>
            <person name="Warren W."/>
            <person name="Wilson R.K."/>
        </authorList>
    </citation>
    <scope>NUCLEOTIDE SEQUENCE</scope>
</reference>
<keyword evidence="7" id="KW-1185">Reference proteome</keyword>
<dbReference type="Pfam" id="PF07648">
    <property type="entry name" value="Kazal_2"/>
    <property type="match status" value="2"/>
</dbReference>
<dbReference type="GO" id="GO:0005509">
    <property type="term" value="F:calcium ion binding"/>
    <property type="evidence" value="ECO:0007669"/>
    <property type="project" value="TreeGrafter"/>
</dbReference>